<dbReference type="EMBL" id="JACXSS010000001">
    <property type="protein sequence ID" value="MBD9356940.1"/>
    <property type="molecule type" value="Genomic_DNA"/>
</dbReference>
<dbReference type="RefSeq" id="WP_192375254.1">
    <property type="nucleotide sequence ID" value="NZ_CAJHIV010000001.1"/>
</dbReference>
<evidence type="ECO:0008006" key="3">
    <source>
        <dbReference type="Google" id="ProtNLM"/>
    </source>
</evidence>
<proteinExistence type="predicted"/>
<dbReference type="Proteomes" id="UP000652176">
    <property type="component" value="Unassembled WGS sequence"/>
</dbReference>
<name>A0ABR9D1N2_9GAMM</name>
<keyword evidence="2" id="KW-1185">Reference proteome</keyword>
<protein>
    <recommendedName>
        <fullName evidence="3">Transposase</fullName>
    </recommendedName>
</protein>
<evidence type="ECO:0000313" key="2">
    <source>
        <dbReference type="Proteomes" id="UP000652176"/>
    </source>
</evidence>
<evidence type="ECO:0000313" key="1">
    <source>
        <dbReference type="EMBL" id="MBD9356940.1"/>
    </source>
</evidence>
<gene>
    <name evidence="1" type="ORF">IE877_13815</name>
</gene>
<accession>A0ABR9D1N2</accession>
<sequence>MCSRFVDGVLYVKMTANRLWLLIIKALLALRLDQWLNAISVLQRSGLPLAPDN</sequence>
<comment type="caution">
    <text evidence="1">The sequence shown here is derived from an EMBL/GenBank/DDBJ whole genome shotgun (WGS) entry which is preliminary data.</text>
</comment>
<organism evidence="1 2">
    <name type="scientific">Methylomonas albis</name>
    <dbReference type="NCBI Taxonomy" id="1854563"/>
    <lineage>
        <taxon>Bacteria</taxon>
        <taxon>Pseudomonadati</taxon>
        <taxon>Pseudomonadota</taxon>
        <taxon>Gammaproteobacteria</taxon>
        <taxon>Methylococcales</taxon>
        <taxon>Methylococcaceae</taxon>
        <taxon>Methylomonas</taxon>
    </lineage>
</organism>
<reference evidence="1 2" key="1">
    <citation type="submission" date="2020-09" db="EMBL/GenBank/DDBJ databases">
        <title>Methylomonas albis sp. nov. and Methylomonas fluvii sp. nov.: Two cold-adapted methanotrophs from the River Elbe and an amended description of Methylovulum psychrotolerans strain Eb1.</title>
        <authorList>
            <person name="Bussmann I.K."/>
            <person name="Klings K.-W."/>
            <person name="Warnstedt J."/>
            <person name="Hoppert M."/>
            <person name="Saborowski A."/>
            <person name="Horn F."/>
            <person name="Liebner S."/>
        </authorList>
    </citation>
    <scope>NUCLEOTIDE SEQUENCE [LARGE SCALE GENOMIC DNA]</scope>
    <source>
        <strain evidence="1 2">EbA</strain>
    </source>
</reference>